<feature type="region of interest" description="Disordered" evidence="1">
    <location>
        <begin position="181"/>
        <end position="203"/>
    </location>
</feature>
<feature type="region of interest" description="Disordered" evidence="1">
    <location>
        <begin position="531"/>
        <end position="627"/>
    </location>
</feature>
<dbReference type="AlphaFoldDB" id="A0A183C6J5"/>
<reference evidence="4" key="2">
    <citation type="submission" date="2016-06" db="UniProtKB">
        <authorList>
            <consortium name="WormBaseParasite"/>
        </authorList>
    </citation>
    <scope>IDENTIFICATION</scope>
</reference>
<feature type="compositionally biased region" description="Basic and acidic residues" evidence="1">
    <location>
        <begin position="531"/>
        <end position="553"/>
    </location>
</feature>
<evidence type="ECO:0000313" key="3">
    <source>
        <dbReference type="Proteomes" id="UP000050741"/>
    </source>
</evidence>
<feature type="compositionally biased region" description="Acidic residues" evidence="1">
    <location>
        <begin position="554"/>
        <end position="566"/>
    </location>
</feature>
<dbReference type="WBParaSite" id="GPLIN_000849100">
    <property type="protein sequence ID" value="GPLIN_000849100"/>
    <property type="gene ID" value="GPLIN_000849100"/>
</dbReference>
<feature type="domain" description="Domain of unknown function DB" evidence="2">
    <location>
        <begin position="407"/>
        <end position="509"/>
    </location>
</feature>
<accession>A0A183C6J5</accession>
<proteinExistence type="predicted"/>
<reference evidence="3" key="1">
    <citation type="submission" date="2014-05" db="EMBL/GenBank/DDBJ databases">
        <title>The genome and life-stage specific transcriptomes of Globodera pallida elucidate key aspects of plant parasitism by a cyst nematode.</title>
        <authorList>
            <person name="Cotton J.A."/>
            <person name="Lilley C.J."/>
            <person name="Jones L.M."/>
            <person name="Kikuchi T."/>
            <person name="Reid A.J."/>
            <person name="Thorpe P."/>
            <person name="Tsai I.J."/>
            <person name="Beasley H."/>
            <person name="Blok V."/>
            <person name="Cock P.J.A."/>
            <person name="Van den Akker S.E."/>
            <person name="Holroyd N."/>
            <person name="Hunt M."/>
            <person name="Mantelin S."/>
            <person name="Naghra H."/>
            <person name="Pain A."/>
            <person name="Palomares-Rius J.E."/>
            <person name="Zarowiecki M."/>
            <person name="Berriman M."/>
            <person name="Jones J.T."/>
            <person name="Urwin P.E."/>
        </authorList>
    </citation>
    <scope>NUCLEOTIDE SEQUENCE [LARGE SCALE GENOMIC DNA]</scope>
    <source>
        <strain evidence="3">Lindley</strain>
    </source>
</reference>
<evidence type="ECO:0000256" key="1">
    <source>
        <dbReference type="SAM" id="MobiDB-lite"/>
    </source>
</evidence>
<dbReference type="Pfam" id="PF01682">
    <property type="entry name" value="DB"/>
    <property type="match status" value="1"/>
</dbReference>
<dbReference type="Proteomes" id="UP000050741">
    <property type="component" value="Unassembled WGS sequence"/>
</dbReference>
<evidence type="ECO:0000313" key="4">
    <source>
        <dbReference type="WBParaSite" id="GPLIN_000849100"/>
    </source>
</evidence>
<dbReference type="PANTHER" id="PTHR46705:SF2">
    <property type="entry name" value="DOMAIN OF UNKNOWN FUNCTION DB DOMAIN-CONTAINING PROTEIN"/>
    <property type="match status" value="1"/>
</dbReference>
<evidence type="ECO:0000259" key="2">
    <source>
        <dbReference type="Pfam" id="PF01682"/>
    </source>
</evidence>
<protein>
    <submittedName>
        <fullName evidence="4">DB domain-containing protein</fullName>
    </submittedName>
</protein>
<dbReference type="PANTHER" id="PTHR46705">
    <property type="entry name" value="PROTEIN CBG09805"/>
    <property type="match status" value="1"/>
</dbReference>
<feature type="compositionally biased region" description="Basic and acidic residues" evidence="1">
    <location>
        <begin position="378"/>
        <end position="392"/>
    </location>
</feature>
<dbReference type="InterPro" id="IPR002602">
    <property type="entry name" value="DB"/>
</dbReference>
<feature type="compositionally biased region" description="Basic and acidic residues" evidence="1">
    <location>
        <begin position="601"/>
        <end position="627"/>
    </location>
</feature>
<feature type="region of interest" description="Disordered" evidence="1">
    <location>
        <begin position="366"/>
        <end position="392"/>
    </location>
</feature>
<feature type="compositionally biased region" description="Polar residues" evidence="1">
    <location>
        <begin position="182"/>
        <end position="197"/>
    </location>
</feature>
<sequence>MFTNKMLQTLPTSALRAFAFPLPLRAGLILILHALVPSILPLHCYECFNSIPCTRFNNCTGSACILYENMPNRSSASFCLLVSPVVQQEDADLGPMGIRPKLPASVRVEDVAEEPFCGLRASLRVDEAQSRAKESQQKVEEEEDKDIVEDPEMTEQYIGHDLMPVELSDYFNWERRFRHPNKSNNLRGKAQDGTTPNPLVRLGSSDHLAVDGDLYDSRVLVVHGKEEEEEEEEEEAATKGRALASTYMTRSFWKARGFDGDDRSNQSNKQMNGFIFALLLLLSFSSSGIAASSHFVPFTLPTQCISYGGCLLGYPNGGCAPATGYFAHCYGGYCRKSKAKGSRMLALNESDGGLGGRGAEEGHKRMNEFGRIGGGGRTLEENPSRKDEEGKDFTPLEVSPDVLFLECCQSWSLPRSCLLKCSYTNYTAEMLRSMFFRSDECPIESASIIHFCASQNLDHSLCCRQNGILTTRSGEKCMIFCEQLPQNETRLDLSYVSCFERFTEMKKCFYESALRTIDYLEAEFDQLKKGDEAGHNKLKDEAGGGEGKQRTSADQDEAGAQEDEEERGSTFSIAKPPVIFVNDRSIKHPNINDDYTPAEEEAPRGKRREGAAGHKGKGAERMREGRA</sequence>
<organism evidence="3 4">
    <name type="scientific">Globodera pallida</name>
    <name type="common">Potato cyst nematode worm</name>
    <name type="synonym">Heterodera pallida</name>
    <dbReference type="NCBI Taxonomy" id="36090"/>
    <lineage>
        <taxon>Eukaryota</taxon>
        <taxon>Metazoa</taxon>
        <taxon>Ecdysozoa</taxon>
        <taxon>Nematoda</taxon>
        <taxon>Chromadorea</taxon>
        <taxon>Rhabditida</taxon>
        <taxon>Tylenchina</taxon>
        <taxon>Tylenchomorpha</taxon>
        <taxon>Tylenchoidea</taxon>
        <taxon>Heteroderidae</taxon>
        <taxon>Heteroderinae</taxon>
        <taxon>Globodera</taxon>
    </lineage>
</organism>
<name>A0A183C6J5_GLOPA</name>
<keyword evidence="3" id="KW-1185">Reference proteome</keyword>